<evidence type="ECO:0000313" key="8">
    <source>
        <dbReference type="EMBL" id="KAH7241476.1"/>
    </source>
</evidence>
<dbReference type="GO" id="GO:0016020">
    <property type="term" value="C:membrane"/>
    <property type="evidence" value="ECO:0007669"/>
    <property type="project" value="UniProtKB-SubCell"/>
</dbReference>
<keyword evidence="7" id="KW-0732">Signal</keyword>
<dbReference type="Proteomes" id="UP000813427">
    <property type="component" value="Unassembled WGS sequence"/>
</dbReference>
<evidence type="ECO:0000256" key="1">
    <source>
        <dbReference type="ARBA" id="ARBA00004167"/>
    </source>
</evidence>
<dbReference type="GO" id="GO:0071944">
    <property type="term" value="C:cell periphery"/>
    <property type="evidence" value="ECO:0007669"/>
    <property type="project" value="UniProtKB-ARBA"/>
</dbReference>
<dbReference type="NCBIfam" id="TIGR01167">
    <property type="entry name" value="LPXTG_anchor"/>
    <property type="match status" value="1"/>
</dbReference>
<evidence type="ECO:0000313" key="9">
    <source>
        <dbReference type="Proteomes" id="UP000813427"/>
    </source>
</evidence>
<dbReference type="OrthoDB" id="5390143at2759"/>
<feature type="compositionally biased region" description="Low complexity" evidence="5">
    <location>
        <begin position="119"/>
        <end position="134"/>
    </location>
</feature>
<dbReference type="PANTHER" id="PTHR15549">
    <property type="entry name" value="PAIRED IMMUNOGLOBULIN-LIKE TYPE 2 RECEPTOR"/>
    <property type="match status" value="1"/>
</dbReference>
<gene>
    <name evidence="8" type="ORF">BKA59DRAFT_456075</name>
</gene>
<evidence type="ECO:0000256" key="3">
    <source>
        <dbReference type="ARBA" id="ARBA00022989"/>
    </source>
</evidence>
<feature type="region of interest" description="Disordered" evidence="5">
    <location>
        <begin position="203"/>
        <end position="254"/>
    </location>
</feature>
<name>A0A8K0RQ88_9HYPO</name>
<dbReference type="PANTHER" id="PTHR15549:SF30">
    <property type="entry name" value="MID2 DOMAIN-CONTAINING PROTEIN"/>
    <property type="match status" value="1"/>
</dbReference>
<evidence type="ECO:0000256" key="2">
    <source>
        <dbReference type="ARBA" id="ARBA00022692"/>
    </source>
</evidence>
<organism evidence="8 9">
    <name type="scientific">Fusarium tricinctum</name>
    <dbReference type="NCBI Taxonomy" id="61284"/>
    <lineage>
        <taxon>Eukaryota</taxon>
        <taxon>Fungi</taxon>
        <taxon>Dikarya</taxon>
        <taxon>Ascomycota</taxon>
        <taxon>Pezizomycotina</taxon>
        <taxon>Sordariomycetes</taxon>
        <taxon>Hypocreomycetidae</taxon>
        <taxon>Hypocreales</taxon>
        <taxon>Nectriaceae</taxon>
        <taxon>Fusarium</taxon>
        <taxon>Fusarium tricinctum species complex</taxon>
    </lineage>
</organism>
<evidence type="ECO:0000256" key="6">
    <source>
        <dbReference type="SAM" id="Phobius"/>
    </source>
</evidence>
<keyword evidence="2 6" id="KW-0812">Transmembrane</keyword>
<feature type="signal peptide" evidence="7">
    <location>
        <begin position="1"/>
        <end position="21"/>
    </location>
</feature>
<evidence type="ECO:0008006" key="10">
    <source>
        <dbReference type="Google" id="ProtNLM"/>
    </source>
</evidence>
<feature type="chain" id="PRO_5035479443" description="Mid2 domain-containing protein" evidence="7">
    <location>
        <begin position="22"/>
        <end position="254"/>
    </location>
</feature>
<keyword evidence="9" id="KW-1185">Reference proteome</keyword>
<dbReference type="EMBL" id="JAGPXF010000005">
    <property type="protein sequence ID" value="KAH7241476.1"/>
    <property type="molecule type" value="Genomic_DNA"/>
</dbReference>
<sequence>MAIRRLFACLAFLCLGQLVSAGNFINPPPSDSEIDNPVYELGQRFKITWQADAEFTDLTMWQTDTGQRYNLQSNSKSKDYEWIVSYQGIDPANGTSFSFWMFKTGETSSLFSSHTFNISDPSTSTTSADTSTKTHQPKTKTKTSSEASETTTETAASSTATDEPAATGLSTGATTGVAVGAVVGGLLLAGVGFMLWRRKRRSTPTIDPSLDPSKIGYAPVEAPHDNTARQGPWEMGGSTQFVHELPANSGGQRT</sequence>
<feature type="region of interest" description="Disordered" evidence="5">
    <location>
        <begin position="118"/>
        <end position="169"/>
    </location>
</feature>
<accession>A0A8K0RQ88</accession>
<reference evidence="8" key="1">
    <citation type="journal article" date="2021" name="Nat. Commun.">
        <title>Genetic determinants of endophytism in the Arabidopsis root mycobiome.</title>
        <authorList>
            <person name="Mesny F."/>
            <person name="Miyauchi S."/>
            <person name="Thiergart T."/>
            <person name="Pickel B."/>
            <person name="Atanasova L."/>
            <person name="Karlsson M."/>
            <person name="Huettel B."/>
            <person name="Barry K.W."/>
            <person name="Haridas S."/>
            <person name="Chen C."/>
            <person name="Bauer D."/>
            <person name="Andreopoulos W."/>
            <person name="Pangilinan J."/>
            <person name="LaButti K."/>
            <person name="Riley R."/>
            <person name="Lipzen A."/>
            <person name="Clum A."/>
            <person name="Drula E."/>
            <person name="Henrissat B."/>
            <person name="Kohler A."/>
            <person name="Grigoriev I.V."/>
            <person name="Martin F.M."/>
            <person name="Hacquard S."/>
        </authorList>
    </citation>
    <scope>NUCLEOTIDE SEQUENCE</scope>
    <source>
        <strain evidence="8">MPI-SDFR-AT-0068</strain>
    </source>
</reference>
<comment type="caution">
    <text evidence="8">The sequence shown here is derived from an EMBL/GenBank/DDBJ whole genome shotgun (WGS) entry which is preliminary data.</text>
</comment>
<evidence type="ECO:0000256" key="5">
    <source>
        <dbReference type="SAM" id="MobiDB-lite"/>
    </source>
</evidence>
<feature type="compositionally biased region" description="Low complexity" evidence="5">
    <location>
        <begin position="142"/>
        <end position="169"/>
    </location>
</feature>
<keyword evidence="4 6" id="KW-0472">Membrane</keyword>
<dbReference type="AlphaFoldDB" id="A0A8K0RQ88"/>
<protein>
    <recommendedName>
        <fullName evidence="10">Mid2 domain-containing protein</fullName>
    </recommendedName>
</protein>
<feature type="transmembrane region" description="Helical" evidence="6">
    <location>
        <begin position="177"/>
        <end position="196"/>
    </location>
</feature>
<proteinExistence type="predicted"/>
<keyword evidence="3 6" id="KW-1133">Transmembrane helix</keyword>
<dbReference type="InterPro" id="IPR051694">
    <property type="entry name" value="Immunoregulatory_rcpt-like"/>
</dbReference>
<comment type="subcellular location">
    <subcellularLocation>
        <location evidence="1">Membrane</location>
        <topology evidence="1">Single-pass membrane protein</topology>
    </subcellularLocation>
</comment>
<evidence type="ECO:0000256" key="4">
    <source>
        <dbReference type="ARBA" id="ARBA00023136"/>
    </source>
</evidence>
<evidence type="ECO:0000256" key="7">
    <source>
        <dbReference type="SAM" id="SignalP"/>
    </source>
</evidence>